<evidence type="ECO:0000256" key="2">
    <source>
        <dbReference type="SAM" id="SignalP"/>
    </source>
</evidence>
<dbReference type="EMBL" id="HBEL01000943">
    <property type="protein sequence ID" value="CAD8404351.1"/>
    <property type="molecule type" value="Transcribed_RNA"/>
</dbReference>
<dbReference type="AlphaFoldDB" id="A0A6T8FH13"/>
<feature type="compositionally biased region" description="Low complexity" evidence="1">
    <location>
        <begin position="108"/>
        <end position="124"/>
    </location>
</feature>
<sequence>MRSIYFAISSVLALSAYAELNFDLDLDLDNEVECAYSAYDGTCRNFDPLSQCMESVAEHLCGDKSDVIFRAKCARLYTVLDDQCYNDCVDFHDQCCCPAISNAPTADPTLAPITATPTTRPTNTKKPSLAPTVSPESATPTLKPSVSKAPVSTEPTYAPWVSPTRAPTNQPAVPTITPTVSCPFVFTLIGKTETCSEFFDFIPESQACLFDSLFPRTNRCLGISAYRCKKEVNTYEASYDDDECYQQCVSFHILCCCGGVDP</sequence>
<feature type="region of interest" description="Disordered" evidence="1">
    <location>
        <begin position="108"/>
        <end position="150"/>
    </location>
</feature>
<evidence type="ECO:0000313" key="4">
    <source>
        <dbReference type="EMBL" id="CAD8404351.1"/>
    </source>
</evidence>
<proteinExistence type="predicted"/>
<organism evidence="4">
    <name type="scientific">Proboscia inermis</name>
    <dbReference type="NCBI Taxonomy" id="420281"/>
    <lineage>
        <taxon>Eukaryota</taxon>
        <taxon>Sar</taxon>
        <taxon>Stramenopiles</taxon>
        <taxon>Ochrophyta</taxon>
        <taxon>Bacillariophyta</taxon>
        <taxon>Coscinodiscophyceae</taxon>
        <taxon>Rhizosoleniophycidae</taxon>
        <taxon>Rhizosoleniales</taxon>
        <taxon>Rhizosoleniaceae</taxon>
        <taxon>Proboscia</taxon>
    </lineage>
</organism>
<feature type="chain" id="PRO_5036393686" evidence="2">
    <location>
        <begin position="19"/>
        <end position="262"/>
    </location>
</feature>
<dbReference type="EMBL" id="HBEL01000942">
    <property type="protein sequence ID" value="CAD8404350.1"/>
    <property type="molecule type" value="Transcribed_RNA"/>
</dbReference>
<accession>A0A6T8FH13</accession>
<feature type="signal peptide" evidence="2">
    <location>
        <begin position="1"/>
        <end position="18"/>
    </location>
</feature>
<gene>
    <name evidence="3" type="ORF">PINE0816_LOCUS451</name>
    <name evidence="4" type="ORF">PINE0816_LOCUS452</name>
</gene>
<name>A0A6T8FH13_9STRA</name>
<feature type="compositionally biased region" description="Polar residues" evidence="1">
    <location>
        <begin position="134"/>
        <end position="144"/>
    </location>
</feature>
<reference evidence="4" key="1">
    <citation type="submission" date="2021-01" db="EMBL/GenBank/DDBJ databases">
        <authorList>
            <person name="Corre E."/>
            <person name="Pelletier E."/>
            <person name="Niang G."/>
            <person name="Scheremetjew M."/>
            <person name="Finn R."/>
            <person name="Kale V."/>
            <person name="Holt S."/>
            <person name="Cochrane G."/>
            <person name="Meng A."/>
            <person name="Brown T."/>
            <person name="Cohen L."/>
        </authorList>
    </citation>
    <scope>NUCLEOTIDE SEQUENCE</scope>
    <source>
        <strain evidence="4">CCAP1064/1</strain>
    </source>
</reference>
<evidence type="ECO:0000313" key="3">
    <source>
        <dbReference type="EMBL" id="CAD8404350.1"/>
    </source>
</evidence>
<keyword evidence="2" id="KW-0732">Signal</keyword>
<evidence type="ECO:0000256" key="1">
    <source>
        <dbReference type="SAM" id="MobiDB-lite"/>
    </source>
</evidence>
<protein>
    <submittedName>
        <fullName evidence="4">Uncharacterized protein</fullName>
    </submittedName>
</protein>